<evidence type="ECO:0000259" key="1">
    <source>
        <dbReference type="Pfam" id="PF01078"/>
    </source>
</evidence>
<dbReference type="Proteomes" id="UP000824101">
    <property type="component" value="Unassembled WGS sequence"/>
</dbReference>
<dbReference type="Gene3D" id="3.30.230.10">
    <property type="match status" value="1"/>
</dbReference>
<dbReference type="AlphaFoldDB" id="A0A9D2K645"/>
<comment type="caution">
    <text evidence="3">The sequence shown here is derived from an EMBL/GenBank/DDBJ whole genome shotgun (WGS) entry which is preliminary data.</text>
</comment>
<dbReference type="PANTHER" id="PTHR32039">
    <property type="entry name" value="MAGNESIUM-CHELATASE SUBUNIT CHLI"/>
    <property type="match status" value="1"/>
</dbReference>
<feature type="domain" description="Mg chelatase-related protein C-terminal" evidence="2">
    <location>
        <begin position="408"/>
        <end position="503"/>
    </location>
</feature>
<reference evidence="3" key="1">
    <citation type="journal article" date="2021" name="PeerJ">
        <title>Extensive microbial diversity within the chicken gut microbiome revealed by metagenomics and culture.</title>
        <authorList>
            <person name="Gilroy R."/>
            <person name="Ravi A."/>
            <person name="Getino M."/>
            <person name="Pursley I."/>
            <person name="Horton D.L."/>
            <person name="Alikhan N.F."/>
            <person name="Baker D."/>
            <person name="Gharbi K."/>
            <person name="Hall N."/>
            <person name="Watson M."/>
            <person name="Adriaenssens E.M."/>
            <person name="Foster-Nyarko E."/>
            <person name="Jarju S."/>
            <person name="Secka A."/>
            <person name="Antonio M."/>
            <person name="Oren A."/>
            <person name="Chaudhuri R.R."/>
            <person name="La Ragione R."/>
            <person name="Hildebrand F."/>
            <person name="Pallen M.J."/>
        </authorList>
    </citation>
    <scope>NUCLEOTIDE SEQUENCE</scope>
    <source>
        <strain evidence="3">ChiBcec1-1093</strain>
    </source>
</reference>
<dbReference type="Gene3D" id="3.40.50.300">
    <property type="entry name" value="P-loop containing nucleotide triphosphate hydrolases"/>
    <property type="match status" value="1"/>
</dbReference>
<dbReference type="InterPro" id="IPR004482">
    <property type="entry name" value="Mg_chelat-rel"/>
</dbReference>
<dbReference type="InterPro" id="IPR000523">
    <property type="entry name" value="Mg_chelatse_chII-like_cat_dom"/>
</dbReference>
<evidence type="ECO:0000313" key="4">
    <source>
        <dbReference type="Proteomes" id="UP000824101"/>
    </source>
</evidence>
<reference evidence="3" key="2">
    <citation type="submission" date="2021-04" db="EMBL/GenBank/DDBJ databases">
        <authorList>
            <person name="Gilroy R."/>
        </authorList>
    </citation>
    <scope>NUCLEOTIDE SEQUENCE</scope>
    <source>
        <strain evidence="3">ChiBcec1-1093</strain>
    </source>
</reference>
<dbReference type="NCBIfam" id="TIGR00368">
    <property type="entry name" value="YifB family Mg chelatase-like AAA ATPase"/>
    <property type="match status" value="1"/>
</dbReference>
<dbReference type="InterPro" id="IPR014721">
    <property type="entry name" value="Ribsml_uS5_D2-typ_fold_subgr"/>
</dbReference>
<dbReference type="Pfam" id="PF13335">
    <property type="entry name" value="Mg_chelatase_C"/>
    <property type="match status" value="1"/>
</dbReference>
<dbReference type="GO" id="GO:0005524">
    <property type="term" value="F:ATP binding"/>
    <property type="evidence" value="ECO:0007669"/>
    <property type="project" value="InterPro"/>
</dbReference>
<dbReference type="InterPro" id="IPR045006">
    <property type="entry name" value="CHLI-like"/>
</dbReference>
<evidence type="ECO:0000313" key="3">
    <source>
        <dbReference type="EMBL" id="HIZ79118.1"/>
    </source>
</evidence>
<dbReference type="InterPro" id="IPR020568">
    <property type="entry name" value="Ribosomal_Su5_D2-typ_SF"/>
</dbReference>
<feature type="domain" description="Magnesium chelatase ChlI-like catalytic" evidence="1">
    <location>
        <begin position="193"/>
        <end position="396"/>
    </location>
</feature>
<dbReference type="Pfam" id="PF13541">
    <property type="entry name" value="ChlI"/>
    <property type="match status" value="1"/>
</dbReference>
<dbReference type="Pfam" id="PF01078">
    <property type="entry name" value="Mg_chelatase"/>
    <property type="match status" value="1"/>
</dbReference>
<organism evidence="3 4">
    <name type="scientific">Candidatus Lachnoclostridium stercorigallinarum</name>
    <dbReference type="NCBI Taxonomy" id="2838634"/>
    <lineage>
        <taxon>Bacteria</taxon>
        <taxon>Bacillati</taxon>
        <taxon>Bacillota</taxon>
        <taxon>Clostridia</taxon>
        <taxon>Lachnospirales</taxon>
        <taxon>Lachnospiraceae</taxon>
    </lineage>
</organism>
<dbReference type="InterPro" id="IPR025158">
    <property type="entry name" value="Mg_chelat-rel_C"/>
</dbReference>
<sequence>MFCRVNSIGISGIDGYLVRVEVDVSNGLPGFSMVGYLGSEVREARDRVITAIKNSGFQCPPRKITVNLSPADVRKEGTAFDLPIAVGVLGAYGLIRTDGLERIVIAGELGLSGEVKGIRGALTMADSAGELGMVRCFLPERNSREGRAAGSVPVTGIRQLRELTELINGGEECWKEADREERLQEEAEEDGPDYRDVIGQPMMKRAAEIAAAGMHNLLLMGPAGTGKSMTARRIPSIMPPMTAEERREISRIYSICGLLPEGQPLISARPFRSPHHSATVQAITGGGRGPRPGEVSLATGGVLFLDELPEFPRSVIELLRQPLEDRHIIVARVSGAYRFPADFMLVAASNPCPCGFYPDRSRCRCTEVQVRRYLSRISRPILDRMDLIAEAVQIPYEDMAAAEGEKRESSADIRRRVEAAWQIQKERFSGTDVRFNSRMGRQELEQFCGLGAEEERLMKEIYEREEMSGRGRDRLLKVARTIADLAGGGPISREHLLEASGYRSGVRTYWGGGSLD</sequence>
<dbReference type="PANTHER" id="PTHR32039:SF7">
    <property type="entry name" value="COMPETENCE PROTEIN COMM"/>
    <property type="match status" value="1"/>
</dbReference>
<evidence type="ECO:0000259" key="2">
    <source>
        <dbReference type="Pfam" id="PF13335"/>
    </source>
</evidence>
<dbReference type="SUPFAM" id="SSF54211">
    <property type="entry name" value="Ribosomal protein S5 domain 2-like"/>
    <property type="match status" value="1"/>
</dbReference>
<accession>A0A9D2K645</accession>
<protein>
    <submittedName>
        <fullName evidence="3">YifB family Mg chelatase-like AAA ATPase</fullName>
    </submittedName>
</protein>
<proteinExistence type="predicted"/>
<dbReference type="EMBL" id="DXBC01000073">
    <property type="protein sequence ID" value="HIZ79118.1"/>
    <property type="molecule type" value="Genomic_DNA"/>
</dbReference>
<dbReference type="InterPro" id="IPR027417">
    <property type="entry name" value="P-loop_NTPase"/>
</dbReference>
<name>A0A9D2K645_9FIRM</name>
<gene>
    <name evidence="3" type="ORF">IAA17_04960</name>
</gene>
<dbReference type="SUPFAM" id="SSF52540">
    <property type="entry name" value="P-loop containing nucleoside triphosphate hydrolases"/>
    <property type="match status" value="1"/>
</dbReference>